<organism evidence="1 2">
    <name type="scientific">Cellulomonas fulva</name>
    <dbReference type="NCBI Taxonomy" id="2835530"/>
    <lineage>
        <taxon>Bacteria</taxon>
        <taxon>Bacillati</taxon>
        <taxon>Actinomycetota</taxon>
        <taxon>Actinomycetes</taxon>
        <taxon>Micrococcales</taxon>
        <taxon>Cellulomonadaceae</taxon>
        <taxon>Cellulomonas</taxon>
    </lineage>
</organism>
<dbReference type="InterPro" id="IPR014718">
    <property type="entry name" value="GH-type_carb-bd"/>
</dbReference>
<dbReference type="CDD" id="cd09022">
    <property type="entry name" value="Aldose_epim_Ec_YihR"/>
    <property type="match status" value="1"/>
</dbReference>
<dbReference type="SUPFAM" id="SSF74650">
    <property type="entry name" value="Galactose mutarotase-like"/>
    <property type="match status" value="1"/>
</dbReference>
<evidence type="ECO:0000313" key="2">
    <source>
        <dbReference type="Proteomes" id="UP000722125"/>
    </source>
</evidence>
<protein>
    <submittedName>
        <fullName evidence="1">Aldose 1-epimerase family protein</fullName>
    </submittedName>
</protein>
<dbReference type="PANTHER" id="PTHR10091:SF0">
    <property type="entry name" value="GALACTOSE MUTAROTASE"/>
    <property type="match status" value="1"/>
</dbReference>
<dbReference type="InterPro" id="IPR008183">
    <property type="entry name" value="Aldose_1/G6P_1-epimerase"/>
</dbReference>
<dbReference type="RefSeq" id="WP_214352400.1">
    <property type="nucleotide sequence ID" value="NZ_JAHBOH010000002.1"/>
</dbReference>
<dbReference type="Pfam" id="PF01263">
    <property type="entry name" value="Aldose_epim"/>
    <property type="match status" value="1"/>
</dbReference>
<dbReference type="PANTHER" id="PTHR10091">
    <property type="entry name" value="ALDOSE-1-EPIMERASE"/>
    <property type="match status" value="1"/>
</dbReference>
<gene>
    <name evidence="1" type="ORF">KIN34_14245</name>
</gene>
<evidence type="ECO:0000313" key="1">
    <source>
        <dbReference type="EMBL" id="MBT0995445.1"/>
    </source>
</evidence>
<name>A0ABS5U232_9CELL</name>
<reference evidence="1 2" key="1">
    <citation type="submission" date="2021-05" db="EMBL/GenBank/DDBJ databases">
        <title>Description of Cellulomonas sp. DKR-3 sp. nov.</title>
        <authorList>
            <person name="Dahal R.H."/>
            <person name="Chaudhary D.K."/>
        </authorList>
    </citation>
    <scope>NUCLEOTIDE SEQUENCE [LARGE SCALE GENOMIC DNA]</scope>
    <source>
        <strain evidence="1 2">DKR-3</strain>
    </source>
</reference>
<dbReference type="EMBL" id="JAHBOH010000002">
    <property type="protein sequence ID" value="MBT0995445.1"/>
    <property type="molecule type" value="Genomic_DNA"/>
</dbReference>
<dbReference type="Proteomes" id="UP000722125">
    <property type="component" value="Unassembled WGS sequence"/>
</dbReference>
<comment type="caution">
    <text evidence="1">The sequence shown here is derived from an EMBL/GenBank/DDBJ whole genome shotgun (WGS) entry which is preliminary data.</text>
</comment>
<dbReference type="InterPro" id="IPR037480">
    <property type="entry name" value="YihR-like"/>
</dbReference>
<dbReference type="Gene3D" id="2.70.98.10">
    <property type="match status" value="1"/>
</dbReference>
<proteinExistence type="predicted"/>
<sequence>MTSPTTNQSPVLPSGTQHTLRHGDQVAVIAAVGASLREYRVGDRDVVLPFDQHQIAPAFSGAVLAPWPNRLANGAYGYRGAAYQVAITEADRQTALHGLVAYVPFALGSHDEASLTLTTTIVPIPGYPWPLRLDVTYTLSDEGLEVRTVATNLGTSDAPYGLGFHPWLSPGAAAVDECTLQLGAQRHVVVDARLLPTGDEALVGKYDLREPTLLAGIALDDAWLAPTRDEAGLTWARLASPDGHTVALWADETFPAWQVCTGNGIEGIERRGVAVEPMTCIADAFRTGDLLVELAPGASHDSRWGLRLE</sequence>
<accession>A0ABS5U232</accession>
<dbReference type="InterPro" id="IPR011013">
    <property type="entry name" value="Gal_mutarotase_sf_dom"/>
</dbReference>
<keyword evidence="2" id="KW-1185">Reference proteome</keyword>